<evidence type="ECO:0000256" key="5">
    <source>
        <dbReference type="ARBA" id="ARBA00022553"/>
    </source>
</evidence>
<dbReference type="PANTHER" id="PTHR45161:SF2">
    <property type="entry name" value="RAP GUANINE NUCLEOTIDE EXCHANGE FACTOR 2"/>
    <property type="match status" value="1"/>
</dbReference>
<dbReference type="Proteomes" id="UP000031443">
    <property type="component" value="Unassembled WGS sequence"/>
</dbReference>
<evidence type="ECO:0000256" key="6">
    <source>
        <dbReference type="ARBA" id="ARBA00023136"/>
    </source>
</evidence>
<dbReference type="PANTHER" id="PTHR45161">
    <property type="entry name" value="CYTOSKELETON-ASSOCIATED PROTEIN 4"/>
    <property type="match status" value="1"/>
</dbReference>
<proteinExistence type="predicted"/>
<feature type="compositionally biased region" description="Polar residues" evidence="7">
    <location>
        <begin position="215"/>
        <end position="234"/>
    </location>
</feature>
<evidence type="ECO:0000256" key="2">
    <source>
        <dbReference type="ARBA" id="ARBA00004496"/>
    </source>
</evidence>
<keyword evidence="4" id="KW-0963">Cytoplasm</keyword>
<evidence type="ECO:0000313" key="9">
    <source>
        <dbReference type="Proteomes" id="UP000031443"/>
    </source>
</evidence>
<evidence type="ECO:0000256" key="4">
    <source>
        <dbReference type="ARBA" id="ARBA00022490"/>
    </source>
</evidence>
<evidence type="ECO:0000256" key="3">
    <source>
        <dbReference type="ARBA" id="ARBA00022475"/>
    </source>
</evidence>
<organism evidence="8 9">
    <name type="scientific">Chelonia mydas</name>
    <name type="common">Green sea-turtle</name>
    <name type="synonym">Chelonia agassizi</name>
    <dbReference type="NCBI Taxonomy" id="8469"/>
    <lineage>
        <taxon>Eukaryota</taxon>
        <taxon>Metazoa</taxon>
        <taxon>Chordata</taxon>
        <taxon>Craniata</taxon>
        <taxon>Vertebrata</taxon>
        <taxon>Euteleostomi</taxon>
        <taxon>Archelosauria</taxon>
        <taxon>Testudinata</taxon>
        <taxon>Testudines</taxon>
        <taxon>Cryptodira</taxon>
        <taxon>Durocryptodira</taxon>
        <taxon>Americhelydia</taxon>
        <taxon>Chelonioidea</taxon>
        <taxon>Cheloniidae</taxon>
        <taxon>Chelonia</taxon>
    </lineage>
</organism>
<reference evidence="9" key="1">
    <citation type="journal article" date="2013" name="Nat. Genet.">
        <title>The draft genomes of soft-shell turtle and green sea turtle yield insights into the development and evolution of the turtle-specific body plan.</title>
        <authorList>
            <person name="Wang Z."/>
            <person name="Pascual-Anaya J."/>
            <person name="Zadissa A."/>
            <person name="Li W."/>
            <person name="Niimura Y."/>
            <person name="Huang Z."/>
            <person name="Li C."/>
            <person name="White S."/>
            <person name="Xiong Z."/>
            <person name="Fang D."/>
            <person name="Wang B."/>
            <person name="Ming Y."/>
            <person name="Chen Y."/>
            <person name="Zheng Y."/>
            <person name="Kuraku S."/>
            <person name="Pignatelli M."/>
            <person name="Herrero J."/>
            <person name="Beal K."/>
            <person name="Nozawa M."/>
            <person name="Li Q."/>
            <person name="Wang J."/>
            <person name="Zhang H."/>
            <person name="Yu L."/>
            <person name="Shigenobu S."/>
            <person name="Wang J."/>
            <person name="Liu J."/>
            <person name="Flicek P."/>
            <person name="Searle S."/>
            <person name="Wang J."/>
            <person name="Kuratani S."/>
            <person name="Yin Y."/>
            <person name="Aken B."/>
            <person name="Zhang G."/>
            <person name="Irie N."/>
        </authorList>
    </citation>
    <scope>NUCLEOTIDE SEQUENCE [LARGE SCALE GENOMIC DNA]</scope>
</reference>
<keyword evidence="5" id="KW-0597">Phosphoprotein</keyword>
<keyword evidence="3" id="KW-1003">Cell membrane</keyword>
<accession>M7B9Q8</accession>
<evidence type="ECO:0000313" key="8">
    <source>
        <dbReference type="EMBL" id="EMP24947.1"/>
    </source>
</evidence>
<name>M7B9Q8_CHEMY</name>
<comment type="subcellular location">
    <subcellularLocation>
        <location evidence="1">Cell membrane</location>
    </subcellularLocation>
    <subcellularLocation>
        <location evidence="2">Cytoplasm</location>
    </subcellularLocation>
</comment>
<gene>
    <name evidence="8" type="ORF">UY3_18018</name>
</gene>
<keyword evidence="6" id="KW-0472">Membrane</keyword>
<feature type="region of interest" description="Disordered" evidence="7">
    <location>
        <begin position="171"/>
        <end position="234"/>
    </location>
</feature>
<dbReference type="STRING" id="8469.M7B9Q8"/>
<dbReference type="GO" id="GO:0005737">
    <property type="term" value="C:cytoplasm"/>
    <property type="evidence" value="ECO:0007669"/>
    <property type="project" value="UniProtKB-SubCell"/>
</dbReference>
<dbReference type="EMBL" id="KB596435">
    <property type="protein sequence ID" value="EMP24947.1"/>
    <property type="molecule type" value="Genomic_DNA"/>
</dbReference>
<dbReference type="AlphaFoldDB" id="M7B9Q8"/>
<evidence type="ECO:0000256" key="1">
    <source>
        <dbReference type="ARBA" id="ARBA00004236"/>
    </source>
</evidence>
<sequence length="234" mass="26121">MLFLTYFCNVYRVSKLFFSSFSLLYSSPDDIGTCWYILLSGSVFIKESMFLPRSSFGKRSAGSFRRGCECIVLEPSEMIVVDYMDENEEYFQRQASHRQSRRRFRKINQKGERQTIIDTVDPYPVGKPPLPRGYHTHTIQDLPFDCSGLFSEQTDTRLHSLKDLQATLKAPGASYASPPKESLLSHNPPLTSPQLLLGRTTAGSSAGVIGGGPLSFSNQDQGTAKQPSASKPNF</sequence>
<evidence type="ECO:0000256" key="7">
    <source>
        <dbReference type="SAM" id="MobiDB-lite"/>
    </source>
</evidence>
<protein>
    <submittedName>
        <fullName evidence="8">Rap guanine nucleotide exchange factor 6</fullName>
    </submittedName>
</protein>
<dbReference type="GO" id="GO:0005886">
    <property type="term" value="C:plasma membrane"/>
    <property type="evidence" value="ECO:0007669"/>
    <property type="project" value="UniProtKB-SubCell"/>
</dbReference>
<feature type="compositionally biased region" description="Polar residues" evidence="7">
    <location>
        <begin position="184"/>
        <end position="194"/>
    </location>
</feature>
<keyword evidence="9" id="KW-1185">Reference proteome</keyword>